<organism evidence="1">
    <name type="scientific">marine metagenome</name>
    <dbReference type="NCBI Taxonomy" id="408172"/>
    <lineage>
        <taxon>unclassified sequences</taxon>
        <taxon>metagenomes</taxon>
        <taxon>ecological metagenomes</taxon>
    </lineage>
</organism>
<evidence type="ECO:0000313" key="1">
    <source>
        <dbReference type="EMBL" id="SVB02260.1"/>
    </source>
</evidence>
<proteinExistence type="predicted"/>
<gene>
    <name evidence="1" type="ORF">METZ01_LOCUS155114</name>
</gene>
<sequence length="52" mass="5661">MGDSIPINRIAVPVVTITRNMAGETELIVFRLRSSIGVLPKMVAMCGLARYV</sequence>
<accession>A0A382AL33</accession>
<dbReference type="EMBL" id="UINC01025865">
    <property type="protein sequence ID" value="SVB02260.1"/>
    <property type="molecule type" value="Genomic_DNA"/>
</dbReference>
<dbReference type="AlphaFoldDB" id="A0A382AL33"/>
<protein>
    <submittedName>
        <fullName evidence="1">Uncharacterized protein</fullName>
    </submittedName>
</protein>
<name>A0A382AL33_9ZZZZ</name>
<reference evidence="1" key="1">
    <citation type="submission" date="2018-05" db="EMBL/GenBank/DDBJ databases">
        <authorList>
            <person name="Lanie J.A."/>
            <person name="Ng W.-L."/>
            <person name="Kazmierczak K.M."/>
            <person name="Andrzejewski T.M."/>
            <person name="Davidsen T.M."/>
            <person name="Wayne K.J."/>
            <person name="Tettelin H."/>
            <person name="Glass J.I."/>
            <person name="Rusch D."/>
            <person name="Podicherti R."/>
            <person name="Tsui H.-C.T."/>
            <person name="Winkler M.E."/>
        </authorList>
    </citation>
    <scope>NUCLEOTIDE SEQUENCE</scope>
</reference>